<evidence type="ECO:0000256" key="1">
    <source>
        <dbReference type="SAM" id="Phobius"/>
    </source>
</evidence>
<accession>A0A4V2PBW2</accession>
<comment type="caution">
    <text evidence="2">The sequence shown here is derived from an EMBL/GenBank/DDBJ whole genome shotgun (WGS) entry which is preliminary data.</text>
</comment>
<evidence type="ECO:0000313" key="3">
    <source>
        <dbReference type="Proteomes" id="UP000294702"/>
    </source>
</evidence>
<dbReference type="AlphaFoldDB" id="A0A4V2PBW2"/>
<feature type="transmembrane region" description="Helical" evidence="1">
    <location>
        <begin position="31"/>
        <end position="48"/>
    </location>
</feature>
<keyword evidence="1" id="KW-0812">Transmembrane</keyword>
<dbReference type="Proteomes" id="UP000294702">
    <property type="component" value="Unassembled WGS sequence"/>
</dbReference>
<keyword evidence="1" id="KW-1133">Transmembrane helix</keyword>
<keyword evidence="1" id="KW-0472">Membrane</keyword>
<keyword evidence="3" id="KW-1185">Reference proteome</keyword>
<feature type="transmembrane region" description="Helical" evidence="1">
    <location>
        <begin position="6"/>
        <end position="24"/>
    </location>
</feature>
<proteinExistence type="predicted"/>
<protein>
    <submittedName>
        <fullName evidence="2">Uncharacterized protein</fullName>
    </submittedName>
</protein>
<feature type="transmembrane region" description="Helical" evidence="1">
    <location>
        <begin position="54"/>
        <end position="75"/>
    </location>
</feature>
<evidence type="ECO:0000313" key="2">
    <source>
        <dbReference type="EMBL" id="TCJ98905.1"/>
    </source>
</evidence>
<sequence length="79" mass="9160">MLLLWLWYGFIVLAAGLAFCLRCYGGEWTRAVCTGLVMMFNILLITRLERAELFGHLWAGFALWLVLAGVIAWRLKKRR</sequence>
<gene>
    <name evidence="2" type="ORF">EV694_1337</name>
</gene>
<reference evidence="2 3" key="1">
    <citation type="submission" date="2019-03" db="EMBL/GenBank/DDBJ databases">
        <title>Genomic Encyclopedia of Type Strains, Phase IV (KMG-IV): sequencing the most valuable type-strain genomes for metagenomic binning, comparative biology and taxonomic classification.</title>
        <authorList>
            <person name="Goeker M."/>
        </authorList>
    </citation>
    <scope>NUCLEOTIDE SEQUENCE [LARGE SCALE GENOMIC DNA]</scope>
    <source>
        <strain evidence="2 3">DSM 15534</strain>
    </source>
</reference>
<organism evidence="2 3">
    <name type="scientific">Volucribacter psittacicida</name>
    <dbReference type="NCBI Taxonomy" id="203482"/>
    <lineage>
        <taxon>Bacteria</taxon>
        <taxon>Pseudomonadati</taxon>
        <taxon>Pseudomonadota</taxon>
        <taxon>Gammaproteobacteria</taxon>
        <taxon>Pasteurellales</taxon>
        <taxon>Pasteurellaceae</taxon>
        <taxon>Volucribacter</taxon>
    </lineage>
</organism>
<dbReference type="EMBL" id="SMFT01000002">
    <property type="protein sequence ID" value="TCJ98905.1"/>
    <property type="molecule type" value="Genomic_DNA"/>
</dbReference>
<name>A0A4V2PBW2_9PAST</name>